<dbReference type="AlphaFoldDB" id="A0A5S9R540"/>
<gene>
    <name evidence="1" type="ORF">STARVERO_04381</name>
</gene>
<dbReference type="EMBL" id="CACSAS010000016">
    <property type="protein sequence ID" value="CAA0128930.1"/>
    <property type="molecule type" value="Genomic_DNA"/>
</dbReference>
<sequence length="88" mass="9785">MVVKTIEAFLDELVQLGVVLGYTRYFDRGLNPNANMRQGILRIELPHENTPPISDMQFGMRPYIAAFDILAADIQRALGGREAIPLAA</sequence>
<accession>A0A5S9R540</accession>
<proteinExistence type="predicted"/>
<name>A0A5S9R540_9HYPH</name>
<keyword evidence="2" id="KW-1185">Reference proteome</keyword>
<reference evidence="1 2" key="1">
    <citation type="submission" date="2019-12" db="EMBL/GenBank/DDBJ databases">
        <authorList>
            <person name="Reyes-Prieto M."/>
        </authorList>
    </citation>
    <scope>NUCLEOTIDE SEQUENCE [LARGE SCALE GENOMIC DNA]</scope>
    <source>
        <strain evidence="1">HF14-78462</strain>
    </source>
</reference>
<evidence type="ECO:0000313" key="2">
    <source>
        <dbReference type="Proteomes" id="UP000433050"/>
    </source>
</evidence>
<dbReference type="Proteomes" id="UP000433050">
    <property type="component" value="Unassembled WGS sequence"/>
</dbReference>
<evidence type="ECO:0000313" key="1">
    <source>
        <dbReference type="EMBL" id="CAA0128930.1"/>
    </source>
</evidence>
<organism evidence="1 2">
    <name type="scientific">Starkeya nomas</name>
    <dbReference type="NCBI Taxonomy" id="2666134"/>
    <lineage>
        <taxon>Bacteria</taxon>
        <taxon>Pseudomonadati</taxon>
        <taxon>Pseudomonadota</taxon>
        <taxon>Alphaproteobacteria</taxon>
        <taxon>Hyphomicrobiales</taxon>
        <taxon>Xanthobacteraceae</taxon>
        <taxon>Starkeya</taxon>
    </lineage>
</organism>
<protein>
    <submittedName>
        <fullName evidence="1">Uncharacterized protein</fullName>
    </submittedName>
</protein>